<dbReference type="InterPro" id="IPR032787">
    <property type="entry name" value="Prok-E2_D"/>
</dbReference>
<reference evidence="2" key="2">
    <citation type="journal article" date="2014" name="ISME J.">
        <title>Microbial stratification in low pH oxic and suboxic macroscopic growths along an acid mine drainage.</title>
        <authorList>
            <person name="Mendez-Garcia C."/>
            <person name="Mesa V."/>
            <person name="Sprenger R.R."/>
            <person name="Richter M."/>
            <person name="Diez M.S."/>
            <person name="Solano J."/>
            <person name="Bargiela R."/>
            <person name="Golyshina O.V."/>
            <person name="Manteca A."/>
            <person name="Ramos J.L."/>
            <person name="Gallego J.R."/>
            <person name="Llorente I."/>
            <person name="Martins Dos Santos V.A."/>
            <person name="Jensen O.N."/>
            <person name="Pelaez A.I."/>
            <person name="Sanchez J."/>
            <person name="Ferrer M."/>
        </authorList>
    </citation>
    <scope>NUCLEOTIDE SEQUENCE</scope>
</reference>
<dbReference type="EMBL" id="AUZY01012359">
    <property type="protein sequence ID" value="EQD30304.1"/>
    <property type="molecule type" value="Genomic_DNA"/>
</dbReference>
<reference evidence="2" key="1">
    <citation type="submission" date="2013-08" db="EMBL/GenBank/DDBJ databases">
        <authorList>
            <person name="Mendez C."/>
            <person name="Richter M."/>
            <person name="Ferrer M."/>
            <person name="Sanchez J."/>
        </authorList>
    </citation>
    <scope>NUCLEOTIDE SEQUENCE</scope>
</reference>
<comment type="caution">
    <text evidence="2">The sequence shown here is derived from an EMBL/GenBank/DDBJ whole genome shotgun (WGS) entry which is preliminary data.</text>
</comment>
<organism evidence="2">
    <name type="scientific">mine drainage metagenome</name>
    <dbReference type="NCBI Taxonomy" id="410659"/>
    <lineage>
        <taxon>unclassified sequences</taxon>
        <taxon>metagenomes</taxon>
        <taxon>ecological metagenomes</taxon>
    </lineage>
</organism>
<dbReference type="AlphaFoldDB" id="T1ASX7"/>
<evidence type="ECO:0000313" key="1">
    <source>
        <dbReference type="EMBL" id="EQD30304.1"/>
    </source>
</evidence>
<dbReference type="EMBL" id="AUZZ01002442">
    <property type="protein sequence ID" value="EQD60492.1"/>
    <property type="molecule type" value="Genomic_DNA"/>
</dbReference>
<sequence>MTYGAHTAVLSLHGILMHRNGPLLDAGRILSPSDAVGLAHILLDPASARDAVFSVLPETLLYQSASCMVWWRPPQMTTQYWRTKEGRVTLQAVLPGLVFHGTPDGLCVAAVAGQERPTDSTLLFHAPLGNVHDDTHVCLGSALLPRRLDVSEIAAFERTLLGTNYTHVNHHNTLAGGATTEQLMAFWNRRARAKTPPQKALLAPVGFTLAKWGRQLTEGRVA</sequence>
<evidence type="ECO:0000313" key="3">
    <source>
        <dbReference type="EMBL" id="EQD67881.1"/>
    </source>
</evidence>
<proteinExistence type="predicted"/>
<accession>T1ASX7</accession>
<dbReference type="Pfam" id="PF14460">
    <property type="entry name" value="Prok-E2_D"/>
    <property type="match status" value="1"/>
</dbReference>
<evidence type="ECO:0008006" key="4">
    <source>
        <dbReference type="Google" id="ProtNLM"/>
    </source>
</evidence>
<gene>
    <name evidence="3" type="ORF">B1A_07552</name>
    <name evidence="1" type="ORF">B1B_18469</name>
    <name evidence="2" type="ORF">B2A_03666</name>
</gene>
<evidence type="ECO:0000313" key="2">
    <source>
        <dbReference type="EMBL" id="EQD60492.1"/>
    </source>
</evidence>
<protein>
    <recommendedName>
        <fullName evidence="4">PRTRC system protein B</fullName>
    </recommendedName>
</protein>
<name>T1ASX7_9ZZZZ</name>
<dbReference type="EMBL" id="AUZX01005440">
    <property type="protein sequence ID" value="EQD67881.1"/>
    <property type="molecule type" value="Genomic_DNA"/>
</dbReference>